<evidence type="ECO:0000313" key="10">
    <source>
        <dbReference type="Proteomes" id="UP000031488"/>
    </source>
</evidence>
<keyword evidence="10" id="KW-1185">Reference proteome</keyword>
<dbReference type="Pfam" id="PF04545">
    <property type="entry name" value="Sigma70_r4"/>
    <property type="match status" value="1"/>
</dbReference>
<keyword evidence="3" id="KW-0731">Sigma factor</keyword>
<dbReference type="STRING" id="1703.BLSMQ_3733"/>
<dbReference type="Pfam" id="PF04542">
    <property type="entry name" value="Sigma70_r2"/>
    <property type="match status" value="1"/>
</dbReference>
<dbReference type="InterPro" id="IPR013324">
    <property type="entry name" value="RNA_pol_sigma_r3/r4-like"/>
</dbReference>
<dbReference type="PANTHER" id="PTHR43133:SF62">
    <property type="entry name" value="RNA POLYMERASE SIGMA FACTOR SIGZ"/>
    <property type="match status" value="1"/>
</dbReference>
<evidence type="ECO:0000256" key="6">
    <source>
        <dbReference type="SAM" id="MobiDB-lite"/>
    </source>
</evidence>
<evidence type="ECO:0000256" key="1">
    <source>
        <dbReference type="ARBA" id="ARBA00010641"/>
    </source>
</evidence>
<keyword evidence="2" id="KW-0805">Transcription regulation</keyword>
<sequence>MSSDDPTAFRYGPPGSDRQENRPPVAADSGIASAEAATAPDPSGDLLLRIAAGDRSAFDELFTTQSRILMAVILRIVKSRSLAEEVLQECFTEVWTRCSGFDPARGTGRAWLVTLCRRRAIDCVRSVQSQQDRDFADGLRTSAEAAEGVEQTVIDRAESDRTVSALKILPEEQSTPIVMAFYQGLTHAQISEDLKVPLGTIKSRIRDGMKKLRDELEASR</sequence>
<gene>
    <name evidence="9" type="ORF">AE0388_3168</name>
</gene>
<dbReference type="Gene3D" id="1.10.10.10">
    <property type="entry name" value="Winged helix-like DNA-binding domain superfamily/Winged helix DNA-binding domain"/>
    <property type="match status" value="1"/>
</dbReference>
<dbReference type="NCBIfam" id="TIGR02937">
    <property type="entry name" value="sigma70-ECF"/>
    <property type="match status" value="1"/>
</dbReference>
<evidence type="ECO:0000259" key="7">
    <source>
        <dbReference type="Pfam" id="PF04542"/>
    </source>
</evidence>
<evidence type="ECO:0000256" key="3">
    <source>
        <dbReference type="ARBA" id="ARBA00023082"/>
    </source>
</evidence>
<dbReference type="CDD" id="cd06171">
    <property type="entry name" value="Sigma70_r4"/>
    <property type="match status" value="1"/>
</dbReference>
<reference evidence="9 10" key="1">
    <citation type="submission" date="2014-11" db="EMBL/GenBank/DDBJ databases">
        <title>Draft Genome Sequence of Brevibacterium linens AE038-8.</title>
        <authorList>
            <person name="Maizel D."/>
            <person name="Utturkar S.M."/>
            <person name="Brown S.D."/>
            <person name="Ferrero M."/>
            <person name="Rosen B.P."/>
        </authorList>
    </citation>
    <scope>NUCLEOTIDE SEQUENCE [LARGE SCALE GENOMIC DNA]</scope>
    <source>
        <strain evidence="9 10">AE038-8</strain>
    </source>
</reference>
<proteinExistence type="inferred from homology"/>
<feature type="domain" description="RNA polymerase sigma-70 region 4" evidence="8">
    <location>
        <begin position="165"/>
        <end position="213"/>
    </location>
</feature>
<evidence type="ECO:0000256" key="2">
    <source>
        <dbReference type="ARBA" id="ARBA00023015"/>
    </source>
</evidence>
<dbReference type="OrthoDB" id="9784272at2"/>
<dbReference type="Gene3D" id="1.10.1740.10">
    <property type="match status" value="1"/>
</dbReference>
<evidence type="ECO:0000256" key="4">
    <source>
        <dbReference type="ARBA" id="ARBA00023125"/>
    </source>
</evidence>
<dbReference type="GO" id="GO:0016987">
    <property type="term" value="F:sigma factor activity"/>
    <property type="evidence" value="ECO:0007669"/>
    <property type="project" value="UniProtKB-KW"/>
</dbReference>
<dbReference type="SUPFAM" id="SSF88659">
    <property type="entry name" value="Sigma3 and sigma4 domains of RNA polymerase sigma factors"/>
    <property type="match status" value="1"/>
</dbReference>
<dbReference type="InterPro" id="IPR036388">
    <property type="entry name" value="WH-like_DNA-bd_sf"/>
</dbReference>
<dbReference type="PATRIC" id="fig|1703.6.peg.3124"/>
<dbReference type="PANTHER" id="PTHR43133">
    <property type="entry name" value="RNA POLYMERASE ECF-TYPE SIGMA FACTO"/>
    <property type="match status" value="1"/>
</dbReference>
<dbReference type="InterPro" id="IPR007627">
    <property type="entry name" value="RNA_pol_sigma70_r2"/>
</dbReference>
<evidence type="ECO:0000259" key="8">
    <source>
        <dbReference type="Pfam" id="PF04545"/>
    </source>
</evidence>
<dbReference type="InterPro" id="IPR013325">
    <property type="entry name" value="RNA_pol_sigma_r2"/>
</dbReference>
<feature type="region of interest" description="Disordered" evidence="6">
    <location>
        <begin position="1"/>
        <end position="40"/>
    </location>
</feature>
<evidence type="ECO:0000256" key="5">
    <source>
        <dbReference type="ARBA" id="ARBA00023163"/>
    </source>
</evidence>
<dbReference type="GO" id="GO:0006352">
    <property type="term" value="P:DNA-templated transcription initiation"/>
    <property type="evidence" value="ECO:0007669"/>
    <property type="project" value="InterPro"/>
</dbReference>
<dbReference type="InterPro" id="IPR014284">
    <property type="entry name" value="RNA_pol_sigma-70_dom"/>
</dbReference>
<accession>A0A0B8ZXV5</accession>
<dbReference type="EMBL" id="JTJZ01000022">
    <property type="protein sequence ID" value="KHS51096.1"/>
    <property type="molecule type" value="Genomic_DNA"/>
</dbReference>
<dbReference type="GO" id="GO:0003677">
    <property type="term" value="F:DNA binding"/>
    <property type="evidence" value="ECO:0007669"/>
    <property type="project" value="UniProtKB-KW"/>
</dbReference>
<dbReference type="SUPFAM" id="SSF88946">
    <property type="entry name" value="Sigma2 domain of RNA polymerase sigma factors"/>
    <property type="match status" value="1"/>
</dbReference>
<evidence type="ECO:0000313" key="9">
    <source>
        <dbReference type="EMBL" id="KHS51096.1"/>
    </source>
</evidence>
<feature type="domain" description="RNA polymerase sigma-70 region 2" evidence="7">
    <location>
        <begin position="63"/>
        <end position="127"/>
    </location>
</feature>
<keyword evidence="5" id="KW-0804">Transcription</keyword>
<dbReference type="RefSeq" id="WP_052240172.1">
    <property type="nucleotide sequence ID" value="NZ_JTJZ01000022.1"/>
</dbReference>
<keyword evidence="4" id="KW-0238">DNA-binding</keyword>
<protein>
    <submittedName>
        <fullName evidence="9">RNA polymerase, sigma-24 subunit, RpoE, ECF subfamily</fullName>
    </submittedName>
</protein>
<comment type="caution">
    <text evidence="9">The sequence shown here is derived from an EMBL/GenBank/DDBJ whole genome shotgun (WGS) entry which is preliminary data.</text>
</comment>
<feature type="compositionally biased region" description="Low complexity" evidence="6">
    <location>
        <begin position="26"/>
        <end position="39"/>
    </location>
</feature>
<dbReference type="InterPro" id="IPR007630">
    <property type="entry name" value="RNA_pol_sigma70_r4"/>
</dbReference>
<name>A0A0B8ZXV5_BRELN</name>
<dbReference type="AlphaFoldDB" id="A0A0B8ZXV5"/>
<dbReference type="InterPro" id="IPR039425">
    <property type="entry name" value="RNA_pol_sigma-70-like"/>
</dbReference>
<comment type="similarity">
    <text evidence="1">Belongs to the sigma-70 factor family. ECF subfamily.</text>
</comment>
<organism evidence="9 10">
    <name type="scientific">Brevibacterium linens</name>
    <dbReference type="NCBI Taxonomy" id="1703"/>
    <lineage>
        <taxon>Bacteria</taxon>
        <taxon>Bacillati</taxon>
        <taxon>Actinomycetota</taxon>
        <taxon>Actinomycetes</taxon>
        <taxon>Micrococcales</taxon>
        <taxon>Brevibacteriaceae</taxon>
        <taxon>Brevibacterium</taxon>
    </lineage>
</organism>
<dbReference type="Proteomes" id="UP000031488">
    <property type="component" value="Unassembled WGS sequence"/>
</dbReference>